<evidence type="ECO:0000256" key="3">
    <source>
        <dbReference type="ARBA" id="ARBA00022989"/>
    </source>
</evidence>
<dbReference type="Proteomes" id="UP000762676">
    <property type="component" value="Unassembled WGS sequence"/>
</dbReference>
<keyword evidence="9" id="KW-1185">Reference proteome</keyword>
<name>A0AAV4HQF6_9GAST</name>
<keyword evidence="5" id="KW-0472">Membrane</keyword>
<comment type="caution">
    <text evidence="8">The sequence shown here is derived from an EMBL/GenBank/DDBJ whole genome shotgun (WGS) entry which is preliminary data.</text>
</comment>
<dbReference type="PANTHER" id="PTHR12911">
    <property type="entry name" value="SAD1/UNC-84-LIKE PROTEIN-RELATED"/>
    <property type="match status" value="1"/>
</dbReference>
<comment type="subcellular location">
    <subcellularLocation>
        <location evidence="1">Membrane</location>
    </subcellularLocation>
</comment>
<reference evidence="8 9" key="1">
    <citation type="journal article" date="2021" name="Elife">
        <title>Chloroplast acquisition without the gene transfer in kleptoplastic sea slugs, Plakobranchus ocellatus.</title>
        <authorList>
            <person name="Maeda T."/>
            <person name="Takahashi S."/>
            <person name="Yoshida T."/>
            <person name="Shimamura S."/>
            <person name="Takaki Y."/>
            <person name="Nagai Y."/>
            <person name="Toyoda A."/>
            <person name="Suzuki Y."/>
            <person name="Arimoto A."/>
            <person name="Ishii H."/>
            <person name="Satoh N."/>
            <person name="Nishiyama T."/>
            <person name="Hasebe M."/>
            <person name="Maruyama T."/>
            <person name="Minagawa J."/>
            <person name="Obokata J."/>
            <person name="Shigenobu S."/>
        </authorList>
    </citation>
    <scope>NUCLEOTIDE SEQUENCE [LARGE SCALE GENOMIC DNA]</scope>
</reference>
<feature type="coiled-coil region" evidence="6">
    <location>
        <begin position="89"/>
        <end position="116"/>
    </location>
</feature>
<evidence type="ECO:0000256" key="5">
    <source>
        <dbReference type="ARBA" id="ARBA00023136"/>
    </source>
</evidence>
<dbReference type="InterPro" id="IPR045119">
    <property type="entry name" value="SUN1-5"/>
</dbReference>
<evidence type="ECO:0000256" key="4">
    <source>
        <dbReference type="ARBA" id="ARBA00023054"/>
    </source>
</evidence>
<evidence type="ECO:0000259" key="7">
    <source>
        <dbReference type="PROSITE" id="PS51469"/>
    </source>
</evidence>
<evidence type="ECO:0000256" key="6">
    <source>
        <dbReference type="SAM" id="Coils"/>
    </source>
</evidence>
<evidence type="ECO:0000313" key="9">
    <source>
        <dbReference type="Proteomes" id="UP000762676"/>
    </source>
</evidence>
<accession>A0AAV4HQF6</accession>
<evidence type="ECO:0000256" key="2">
    <source>
        <dbReference type="ARBA" id="ARBA00022692"/>
    </source>
</evidence>
<gene>
    <name evidence="8" type="ORF">ElyMa_004511500</name>
</gene>
<dbReference type="PROSITE" id="PS51469">
    <property type="entry name" value="SUN"/>
    <property type="match status" value="1"/>
</dbReference>
<dbReference type="Pfam" id="PF07738">
    <property type="entry name" value="Sad1_UNC"/>
    <property type="match status" value="1"/>
</dbReference>
<proteinExistence type="predicted"/>
<sequence length="472" mass="51744">MEPEPVLLQSGKGGVPIPEVDLDKLYLYIQEQVQNTWQVKGEQLQQKIQQIQLPEGITREQVEAIVAAALAGETETLRGEIDSLSADLKGLLETRSSVLESRIAELEAEIKIASHQQKVLLGNFEQTKASFHSMSSEEKAEWAAASAALDAKLADLSVTVNELSTQNAALTALVGNCCRNNTLHLEETVRGHVISILTEMGTDDGSPLAGLLGAMGSQYVEKAELDRRMEAASTEIQGRVMALMAARLEDEEKERNKVMAQKEQEMAADLRLSAGDIGSVNEEMVKSIVDEALAQFSADRVGLPDFALESAGGSVLSVRCSETFYRKTALVSVFGLPLWYTSNSPRTVIQPNVLPGECWAFKGQSGYLVVQLSHPIQVTGFTLEHIPRSLAPRGDISSAPYKFSVFGLASEADTLGMNLGNYTYEDKGQPIQHYDVQNRHPGIFQLIELRVQTNHGNPEYTCIYRFRVHGLP</sequence>
<keyword evidence="4 6" id="KW-0175">Coiled coil</keyword>
<dbReference type="GO" id="GO:0034993">
    <property type="term" value="C:meiotic nuclear membrane microtubule tethering complex"/>
    <property type="evidence" value="ECO:0007669"/>
    <property type="project" value="TreeGrafter"/>
</dbReference>
<dbReference type="FunFam" id="2.60.120.260:FF:000009">
    <property type="entry name" value="SUN domain-containing protein 1 isoform X1"/>
    <property type="match status" value="1"/>
</dbReference>
<dbReference type="AlphaFoldDB" id="A0AAV4HQF6"/>
<keyword evidence="3" id="KW-1133">Transmembrane helix</keyword>
<evidence type="ECO:0000313" key="8">
    <source>
        <dbReference type="EMBL" id="GFR98805.1"/>
    </source>
</evidence>
<evidence type="ECO:0000256" key="1">
    <source>
        <dbReference type="ARBA" id="ARBA00004370"/>
    </source>
</evidence>
<dbReference type="Gene3D" id="2.60.120.260">
    <property type="entry name" value="Galactose-binding domain-like"/>
    <property type="match status" value="1"/>
</dbReference>
<feature type="coiled-coil region" evidence="6">
    <location>
        <begin position="241"/>
        <end position="268"/>
    </location>
</feature>
<dbReference type="GO" id="GO:0043495">
    <property type="term" value="F:protein-membrane adaptor activity"/>
    <property type="evidence" value="ECO:0007669"/>
    <property type="project" value="TreeGrafter"/>
</dbReference>
<dbReference type="InterPro" id="IPR012919">
    <property type="entry name" value="SUN_dom"/>
</dbReference>
<feature type="domain" description="SUN" evidence="7">
    <location>
        <begin position="312"/>
        <end position="472"/>
    </location>
</feature>
<keyword evidence="2" id="KW-0812">Transmembrane</keyword>
<organism evidence="8 9">
    <name type="scientific">Elysia marginata</name>
    <dbReference type="NCBI Taxonomy" id="1093978"/>
    <lineage>
        <taxon>Eukaryota</taxon>
        <taxon>Metazoa</taxon>
        <taxon>Spiralia</taxon>
        <taxon>Lophotrochozoa</taxon>
        <taxon>Mollusca</taxon>
        <taxon>Gastropoda</taxon>
        <taxon>Heterobranchia</taxon>
        <taxon>Euthyneura</taxon>
        <taxon>Panpulmonata</taxon>
        <taxon>Sacoglossa</taxon>
        <taxon>Placobranchoidea</taxon>
        <taxon>Plakobranchidae</taxon>
        <taxon>Elysia</taxon>
    </lineage>
</organism>
<protein>
    <submittedName>
        <fullName evidence="8">SUN domain-containing protein 1</fullName>
    </submittedName>
</protein>
<dbReference type="EMBL" id="BMAT01009114">
    <property type="protein sequence ID" value="GFR98805.1"/>
    <property type="molecule type" value="Genomic_DNA"/>
</dbReference>
<dbReference type="PANTHER" id="PTHR12911:SF8">
    <property type="entry name" value="KLAROID PROTEIN-RELATED"/>
    <property type="match status" value="1"/>
</dbReference>